<dbReference type="NCBIfam" id="TIGR03177">
    <property type="entry name" value="pilus_cpaB"/>
    <property type="match status" value="1"/>
</dbReference>
<name>A0A941D710_9MICO</name>
<dbReference type="InterPro" id="IPR031571">
    <property type="entry name" value="RcpC_dom"/>
</dbReference>
<dbReference type="Proteomes" id="UP000677016">
    <property type="component" value="Unassembled WGS sequence"/>
</dbReference>
<feature type="region of interest" description="Disordered" evidence="1">
    <location>
        <begin position="216"/>
        <end position="243"/>
    </location>
</feature>
<dbReference type="CDD" id="cd11614">
    <property type="entry name" value="SAF_CpaB_FlgA_like"/>
    <property type="match status" value="1"/>
</dbReference>
<protein>
    <submittedName>
        <fullName evidence="3">Flp pilus assembly protein CpaB</fullName>
    </submittedName>
</protein>
<sequence length="243" mass="25976">MNPRQRRGLLFVLVSFVVAVGTFFAVSAYVANVNTQVGSRVTVYQARGAIEAYTPLGPDNLEAVEIPERWVPESSVLTLDELQGRRIGFRLNEGSTVSSDMLIPSSALSSTEREVAINVDAVTGVAGRVRPGDRVDIYAVFSEVPGLPQSVRILVRDVRIVSIAGVQTVTSQSTEGGTFEQDVIPVTLALEPDQALSVTFAAEFASQVRLVALPNDVGTNREGEPNEYDAGELGGEAVPMKAN</sequence>
<comment type="caution">
    <text evidence="3">The sequence shown here is derived from an EMBL/GenBank/DDBJ whole genome shotgun (WGS) entry which is preliminary data.</text>
</comment>
<dbReference type="InterPro" id="IPR013974">
    <property type="entry name" value="SAF"/>
</dbReference>
<proteinExistence type="predicted"/>
<dbReference type="Pfam" id="PF16976">
    <property type="entry name" value="RcpC"/>
    <property type="match status" value="1"/>
</dbReference>
<dbReference type="InterPro" id="IPR017592">
    <property type="entry name" value="Pilus_assmbl_Flp-typ_CpaB"/>
</dbReference>
<gene>
    <name evidence="3" type="primary">cpaB</name>
    <name evidence="3" type="ORF">KC207_04935</name>
</gene>
<organism evidence="3 4">
    <name type="scientific">Phycicoccus avicenniae</name>
    <dbReference type="NCBI Taxonomy" id="2828860"/>
    <lineage>
        <taxon>Bacteria</taxon>
        <taxon>Bacillati</taxon>
        <taxon>Actinomycetota</taxon>
        <taxon>Actinomycetes</taxon>
        <taxon>Micrococcales</taxon>
        <taxon>Intrasporangiaceae</taxon>
        <taxon>Phycicoccus</taxon>
    </lineage>
</organism>
<dbReference type="SMART" id="SM00858">
    <property type="entry name" value="SAF"/>
    <property type="match status" value="1"/>
</dbReference>
<keyword evidence="4" id="KW-1185">Reference proteome</keyword>
<dbReference type="Pfam" id="PF08666">
    <property type="entry name" value="SAF"/>
    <property type="match status" value="1"/>
</dbReference>
<evidence type="ECO:0000313" key="4">
    <source>
        <dbReference type="Proteomes" id="UP000677016"/>
    </source>
</evidence>
<evidence type="ECO:0000313" key="3">
    <source>
        <dbReference type="EMBL" id="MBR7742631.1"/>
    </source>
</evidence>
<evidence type="ECO:0000259" key="2">
    <source>
        <dbReference type="SMART" id="SM00858"/>
    </source>
</evidence>
<feature type="domain" description="SAF" evidence="2">
    <location>
        <begin position="41"/>
        <end position="103"/>
    </location>
</feature>
<dbReference type="RefSeq" id="WP_211601787.1">
    <property type="nucleotide sequence ID" value="NZ_JAGSNF010000004.1"/>
</dbReference>
<evidence type="ECO:0000256" key="1">
    <source>
        <dbReference type="SAM" id="MobiDB-lite"/>
    </source>
</evidence>
<reference evidence="3" key="1">
    <citation type="submission" date="2021-04" db="EMBL/GenBank/DDBJ databases">
        <title>Phycicoccus avicenniae sp. nov., a novel endophytic actinomycetes isolated from branch of Avicennia mariana.</title>
        <authorList>
            <person name="Tuo L."/>
        </authorList>
    </citation>
    <scope>NUCLEOTIDE SEQUENCE</scope>
    <source>
        <strain evidence="3">BSK3Z-2</strain>
    </source>
</reference>
<dbReference type="EMBL" id="JAGSNF010000004">
    <property type="protein sequence ID" value="MBR7742631.1"/>
    <property type="molecule type" value="Genomic_DNA"/>
</dbReference>
<accession>A0A941D710</accession>
<dbReference type="AlphaFoldDB" id="A0A941D710"/>